<keyword evidence="2" id="KW-1185">Reference proteome</keyword>
<evidence type="ECO:0000313" key="2">
    <source>
        <dbReference type="Proteomes" id="UP000266841"/>
    </source>
</evidence>
<proteinExistence type="predicted"/>
<sequence>MFIALARGGRFGTASDPARPAVFPATRRRFRVGMAEGRHGGDVRGLLNWASQQSSSSLSPAVSRRPSIIMSSMPSASPGPALLPVDMTWSLVLALTSAENFRLKASRARGKQTPKPDMKLLLLSTIACSMAAASGQDTVSVAIGEDVSDRCPEGQEWPGGSIQECRVMPGPRTGRGGSVIGHCSAMT</sequence>
<dbReference type="AlphaFoldDB" id="K0RDJ3"/>
<comment type="caution">
    <text evidence="1">The sequence shown here is derived from an EMBL/GenBank/DDBJ whole genome shotgun (WGS) entry which is preliminary data.</text>
</comment>
<evidence type="ECO:0000313" key="1">
    <source>
        <dbReference type="EMBL" id="EJK50344.1"/>
    </source>
</evidence>
<accession>K0RDJ3</accession>
<gene>
    <name evidence="1" type="ORF">THAOC_30700</name>
</gene>
<organism evidence="1 2">
    <name type="scientific">Thalassiosira oceanica</name>
    <name type="common">Marine diatom</name>
    <dbReference type="NCBI Taxonomy" id="159749"/>
    <lineage>
        <taxon>Eukaryota</taxon>
        <taxon>Sar</taxon>
        <taxon>Stramenopiles</taxon>
        <taxon>Ochrophyta</taxon>
        <taxon>Bacillariophyta</taxon>
        <taxon>Coscinodiscophyceae</taxon>
        <taxon>Thalassiosirophycidae</taxon>
        <taxon>Thalassiosirales</taxon>
        <taxon>Thalassiosiraceae</taxon>
        <taxon>Thalassiosira</taxon>
    </lineage>
</organism>
<feature type="non-terminal residue" evidence="1">
    <location>
        <position position="187"/>
    </location>
</feature>
<name>K0RDJ3_THAOC</name>
<dbReference type="EMBL" id="AGNL01043949">
    <property type="protein sequence ID" value="EJK50344.1"/>
    <property type="molecule type" value="Genomic_DNA"/>
</dbReference>
<dbReference type="Proteomes" id="UP000266841">
    <property type="component" value="Unassembled WGS sequence"/>
</dbReference>
<reference evidence="1 2" key="1">
    <citation type="journal article" date="2012" name="Genome Biol.">
        <title>Genome and low-iron response of an oceanic diatom adapted to chronic iron limitation.</title>
        <authorList>
            <person name="Lommer M."/>
            <person name="Specht M."/>
            <person name="Roy A.S."/>
            <person name="Kraemer L."/>
            <person name="Andreson R."/>
            <person name="Gutowska M.A."/>
            <person name="Wolf J."/>
            <person name="Bergner S.V."/>
            <person name="Schilhabel M.B."/>
            <person name="Klostermeier U.C."/>
            <person name="Beiko R.G."/>
            <person name="Rosenstiel P."/>
            <person name="Hippler M."/>
            <person name="Laroche J."/>
        </authorList>
    </citation>
    <scope>NUCLEOTIDE SEQUENCE [LARGE SCALE GENOMIC DNA]</scope>
    <source>
        <strain evidence="1 2">CCMP1005</strain>
    </source>
</reference>
<protein>
    <submittedName>
        <fullName evidence="1">Uncharacterized protein</fullName>
    </submittedName>
</protein>